<dbReference type="CTD" id="557083"/>
<dbReference type="InterPro" id="IPR019448">
    <property type="entry name" value="NT-C2"/>
</dbReference>
<feature type="domain" description="C2 NT-type" evidence="2">
    <location>
        <begin position="8"/>
        <end position="157"/>
    </location>
</feature>
<reference evidence="4" key="2">
    <citation type="submission" date="2025-08" db="UniProtKB">
        <authorList>
            <consortium name="RefSeq"/>
        </authorList>
    </citation>
    <scope>IDENTIFICATION</scope>
</reference>
<dbReference type="Proteomes" id="UP000694890">
    <property type="component" value="Linkage group LG14"/>
</dbReference>
<gene>
    <name evidence="4" type="primary">ehbp1l1a</name>
</gene>
<dbReference type="AlphaFoldDB" id="A0AAJ8BEE3"/>
<proteinExistence type="predicted"/>
<evidence type="ECO:0000313" key="3">
    <source>
        <dbReference type="Proteomes" id="UP000694890"/>
    </source>
</evidence>
<dbReference type="Pfam" id="PF10358">
    <property type="entry name" value="NT-C2"/>
    <property type="match status" value="1"/>
</dbReference>
<dbReference type="PANTHER" id="PTHR23167:SF91">
    <property type="entry name" value="EH DOMAIN-BINDING PROTEIN 1-LIKE PROTEIN 1"/>
    <property type="match status" value="1"/>
</dbReference>
<dbReference type="RefSeq" id="XP_050931503.1">
    <property type="nucleotide sequence ID" value="XM_051075546.1"/>
</dbReference>
<dbReference type="PANTHER" id="PTHR23167">
    <property type="entry name" value="CALPONIN HOMOLOGY DOMAIN-CONTAINING PROTEIN DDB_G0272472-RELATED"/>
    <property type="match status" value="1"/>
</dbReference>
<feature type="region of interest" description="Disordered" evidence="1">
    <location>
        <begin position="253"/>
        <end position="288"/>
    </location>
</feature>
<name>A0AAJ8BEE3_LATCA</name>
<feature type="compositionally biased region" description="Polar residues" evidence="1">
    <location>
        <begin position="270"/>
        <end position="288"/>
    </location>
</feature>
<dbReference type="InterPro" id="IPR050540">
    <property type="entry name" value="F-actin_Monoox_Mical"/>
</dbReference>
<accession>A0AAJ8BEE3</accession>
<dbReference type="GeneID" id="108895224"/>
<reference evidence="4" key="1">
    <citation type="journal article" date="2014" name="Front. Genet.">
        <title>Primary analysis of repeat elements of the Asian seabass (Lates calcarifer) transcriptome and genome.</title>
        <authorList>
            <person name="Kuznetsova I.S."/>
            <person name="Thevasagayam N.M."/>
            <person name="Sridatta P.S."/>
            <person name="Komissarov A.S."/>
            <person name="Saju J.M."/>
            <person name="Ngoh S.Y."/>
            <person name="Jiang J."/>
            <person name="Shen X."/>
            <person name="Orban L."/>
        </authorList>
    </citation>
    <scope>NUCLEOTIDE SEQUENCE</scope>
</reference>
<dbReference type="PROSITE" id="PS51840">
    <property type="entry name" value="C2_NT"/>
    <property type="match status" value="1"/>
</dbReference>
<feature type="region of interest" description="Disordered" evidence="1">
    <location>
        <begin position="389"/>
        <end position="437"/>
    </location>
</feature>
<evidence type="ECO:0000256" key="1">
    <source>
        <dbReference type="SAM" id="MobiDB-lite"/>
    </source>
</evidence>
<evidence type="ECO:0000259" key="2">
    <source>
        <dbReference type="PROSITE" id="PS51840"/>
    </source>
</evidence>
<evidence type="ECO:0000313" key="4">
    <source>
        <dbReference type="RefSeq" id="XP_050931503.1"/>
    </source>
</evidence>
<organism evidence="3 4">
    <name type="scientific">Lates calcarifer</name>
    <name type="common">Barramundi</name>
    <name type="synonym">Holocentrus calcarifer</name>
    <dbReference type="NCBI Taxonomy" id="8187"/>
    <lineage>
        <taxon>Eukaryota</taxon>
        <taxon>Metazoa</taxon>
        <taxon>Chordata</taxon>
        <taxon>Craniata</taxon>
        <taxon>Vertebrata</taxon>
        <taxon>Euteleostomi</taxon>
        <taxon>Actinopterygii</taxon>
        <taxon>Neopterygii</taxon>
        <taxon>Teleostei</taxon>
        <taxon>Neoteleostei</taxon>
        <taxon>Acanthomorphata</taxon>
        <taxon>Carangaria</taxon>
        <taxon>Carangaria incertae sedis</taxon>
        <taxon>Centropomidae</taxon>
        <taxon>Lates</taxon>
    </lineage>
</organism>
<protein>
    <submittedName>
        <fullName evidence="4">EH domain-binding protein 1 isoform X2</fullName>
    </submittedName>
</protein>
<sequence length="498" mass="54729">MTSVWKRLQRVGKKASKFQFAASFQEMMIECTDKWQPDKLRVVWIRRNRRHSTKLHSWQPGIKNPYRGLVVWQVPESLDITVTLFKEPTAEEFEDKDWTFVIENETKGRRKVLASAEVNMKKYASATLAQYDVTLKLKPLSVKVVEATLKLNLSCIFLKEGKATDEDMQSLASLMSMKQSDIGNLDDFNDSDDDMGEERRASFGTTYAAHVTASAPSTARIHDLAWRPATESGPTVNSEMDWKTSSGISSTILVPFCPPLPEPPDPPVPSSSLRTHTRPPSTNQQTRPSLHAYSLPAFKCAHPPALPKIFQPSAGSVPISAPRRPHSFHCGSFPAEGLEATSSVSFLPSDQSLHPPALSDTSQKACPSVWRAQSVPSFSSVSSSSEPLSSFLPIPPPPSAPRQPKTCPSSVGEPGSALTKPTSLPSAPETAPWQSEWRPPKFQAPLAQPTLSPKFLHLSASDPGQPAVLRKKQRVEMPCNAALCETQLKPDILPYCSA</sequence>
<feature type="compositionally biased region" description="Pro residues" evidence="1">
    <location>
        <begin position="256"/>
        <end position="269"/>
    </location>
</feature>